<accession>X0WNS0</accession>
<dbReference type="Gene3D" id="2.60.40.10">
    <property type="entry name" value="Immunoglobulins"/>
    <property type="match status" value="1"/>
</dbReference>
<feature type="non-terminal residue" evidence="1">
    <location>
        <position position="253"/>
    </location>
</feature>
<dbReference type="InterPro" id="IPR015919">
    <property type="entry name" value="Cadherin-like_sf"/>
</dbReference>
<organism evidence="1">
    <name type="scientific">marine sediment metagenome</name>
    <dbReference type="NCBI Taxonomy" id="412755"/>
    <lineage>
        <taxon>unclassified sequences</taxon>
        <taxon>metagenomes</taxon>
        <taxon>ecological metagenomes</taxon>
    </lineage>
</organism>
<sequence>DPSFCEFEPPITDDCAASGTYTANESGFTNPADTWLWTLEPPVAGVVLTDTTLKTCTVNTDAAAVDIGFNLKVVATDSVSTDTANRTTAFEQDRVDTNVAPVYIGPDVITPQYVTQGELLTPINTFPLYTGTNLVFSLEGSWPATIVIDSGTGIITGTATDPVASYPNLTIRATNSKGFADSAVLAVVILAESIAPVWSVVPPQLWQVGVPITQLGMSVYTTGTLPIDYTIAAGALPDGITMALAGQINGTAT</sequence>
<name>X0WNS0_9ZZZZ</name>
<dbReference type="InterPro" id="IPR013783">
    <property type="entry name" value="Ig-like_fold"/>
</dbReference>
<reference evidence="1" key="1">
    <citation type="journal article" date="2014" name="Front. Microbiol.">
        <title>High frequency of phylogenetically diverse reductive dehalogenase-homologous genes in deep subseafloor sedimentary metagenomes.</title>
        <authorList>
            <person name="Kawai M."/>
            <person name="Futagami T."/>
            <person name="Toyoda A."/>
            <person name="Takaki Y."/>
            <person name="Nishi S."/>
            <person name="Hori S."/>
            <person name="Arai W."/>
            <person name="Tsubouchi T."/>
            <person name="Morono Y."/>
            <person name="Uchiyama I."/>
            <person name="Ito T."/>
            <person name="Fujiyama A."/>
            <person name="Inagaki F."/>
            <person name="Takami H."/>
        </authorList>
    </citation>
    <scope>NUCLEOTIDE SEQUENCE</scope>
    <source>
        <strain evidence="1">Expedition CK06-06</strain>
    </source>
</reference>
<dbReference type="Pfam" id="PF05345">
    <property type="entry name" value="He_PIG"/>
    <property type="match status" value="1"/>
</dbReference>
<dbReference type="AlphaFoldDB" id="X0WNS0"/>
<comment type="caution">
    <text evidence="1">The sequence shown here is derived from an EMBL/GenBank/DDBJ whole genome shotgun (WGS) entry which is preliminary data.</text>
</comment>
<proteinExistence type="predicted"/>
<dbReference type="GO" id="GO:0016020">
    <property type="term" value="C:membrane"/>
    <property type="evidence" value="ECO:0007669"/>
    <property type="project" value="InterPro"/>
</dbReference>
<feature type="non-terminal residue" evidence="1">
    <location>
        <position position="1"/>
    </location>
</feature>
<protein>
    <recommendedName>
        <fullName evidence="2">Dystroglycan-type cadherin-like domain-containing protein</fullName>
    </recommendedName>
</protein>
<dbReference type="GO" id="GO:0005509">
    <property type="term" value="F:calcium ion binding"/>
    <property type="evidence" value="ECO:0007669"/>
    <property type="project" value="InterPro"/>
</dbReference>
<evidence type="ECO:0008006" key="2">
    <source>
        <dbReference type="Google" id="ProtNLM"/>
    </source>
</evidence>
<gene>
    <name evidence="1" type="ORF">S01H1_63068</name>
</gene>
<evidence type="ECO:0000313" key="1">
    <source>
        <dbReference type="EMBL" id="GAG32614.1"/>
    </source>
</evidence>
<dbReference type="SUPFAM" id="SSF49313">
    <property type="entry name" value="Cadherin-like"/>
    <property type="match status" value="1"/>
</dbReference>
<dbReference type="EMBL" id="BARS01041475">
    <property type="protein sequence ID" value="GAG32614.1"/>
    <property type="molecule type" value="Genomic_DNA"/>
</dbReference>